<dbReference type="PROSITE" id="PS00061">
    <property type="entry name" value="ADH_SHORT"/>
    <property type="match status" value="1"/>
</dbReference>
<dbReference type="Proteomes" id="UP000637239">
    <property type="component" value="Chromosome 5"/>
</dbReference>
<accession>A0A7R7ZNW4</accession>
<dbReference type="PRINTS" id="PR00081">
    <property type="entry name" value="GDHRDH"/>
</dbReference>
<reference evidence="4" key="2">
    <citation type="submission" date="2021-02" db="EMBL/GenBank/DDBJ databases">
        <title>Aspergillus chevalieri M1 genome sequence.</title>
        <authorList>
            <person name="Kadooka C."/>
            <person name="Mori K."/>
            <person name="Futagami T."/>
        </authorList>
    </citation>
    <scope>NUCLEOTIDE SEQUENCE</scope>
    <source>
        <strain evidence="4">M1</strain>
    </source>
</reference>
<dbReference type="InterPro" id="IPR002347">
    <property type="entry name" value="SDR_fam"/>
</dbReference>
<evidence type="ECO:0000256" key="1">
    <source>
        <dbReference type="ARBA" id="ARBA00006484"/>
    </source>
</evidence>
<keyword evidence="2" id="KW-0521">NADP</keyword>
<dbReference type="EMBL" id="AP024420">
    <property type="protein sequence ID" value="BCR88968.1"/>
    <property type="molecule type" value="Genomic_DNA"/>
</dbReference>
<dbReference type="GeneID" id="66983326"/>
<comment type="similarity">
    <text evidence="1 3">Belongs to the short-chain dehydrogenases/reductases (SDR) family.</text>
</comment>
<proteinExistence type="inferred from homology"/>
<dbReference type="GO" id="GO:0048038">
    <property type="term" value="F:quinone binding"/>
    <property type="evidence" value="ECO:0007669"/>
    <property type="project" value="TreeGrafter"/>
</dbReference>
<dbReference type="Gene3D" id="3.40.50.720">
    <property type="entry name" value="NAD(P)-binding Rossmann-like Domain"/>
    <property type="match status" value="1"/>
</dbReference>
<name>A0A7R7ZNW4_ASPCH</name>
<protein>
    <submittedName>
        <fullName evidence="4">Uncharacterized protein</fullName>
    </submittedName>
</protein>
<reference evidence="4" key="1">
    <citation type="submission" date="2021-01" db="EMBL/GenBank/DDBJ databases">
        <authorList>
            <consortium name="Aspergillus chevalieri M1 genome sequencing consortium"/>
            <person name="Kazuki M."/>
            <person name="Futagami T."/>
        </authorList>
    </citation>
    <scope>NUCLEOTIDE SEQUENCE</scope>
    <source>
        <strain evidence="4">M1</strain>
    </source>
</reference>
<dbReference type="GO" id="GO:0044550">
    <property type="term" value="P:secondary metabolite biosynthetic process"/>
    <property type="evidence" value="ECO:0007669"/>
    <property type="project" value="UniProtKB-ARBA"/>
</dbReference>
<evidence type="ECO:0000256" key="2">
    <source>
        <dbReference type="ARBA" id="ARBA00022857"/>
    </source>
</evidence>
<keyword evidence="5" id="KW-1185">Reference proteome</keyword>
<dbReference type="AlphaFoldDB" id="A0A7R7ZNW4"/>
<organism evidence="4 5">
    <name type="scientific">Aspergillus chevalieri</name>
    <name type="common">Eurotium chevalieri</name>
    <dbReference type="NCBI Taxonomy" id="182096"/>
    <lineage>
        <taxon>Eukaryota</taxon>
        <taxon>Fungi</taxon>
        <taxon>Dikarya</taxon>
        <taxon>Ascomycota</taxon>
        <taxon>Pezizomycotina</taxon>
        <taxon>Eurotiomycetes</taxon>
        <taxon>Eurotiomycetidae</taxon>
        <taxon>Eurotiales</taxon>
        <taxon>Aspergillaceae</taxon>
        <taxon>Aspergillus</taxon>
        <taxon>Aspergillus subgen. Aspergillus</taxon>
    </lineage>
</organism>
<dbReference type="GO" id="GO:0006633">
    <property type="term" value="P:fatty acid biosynthetic process"/>
    <property type="evidence" value="ECO:0007669"/>
    <property type="project" value="TreeGrafter"/>
</dbReference>
<dbReference type="SUPFAM" id="SSF51735">
    <property type="entry name" value="NAD(P)-binding Rossmann-fold domains"/>
    <property type="match status" value="1"/>
</dbReference>
<dbReference type="InterPro" id="IPR020904">
    <property type="entry name" value="Sc_DH/Rdtase_CS"/>
</dbReference>
<dbReference type="GO" id="GO:0016616">
    <property type="term" value="F:oxidoreductase activity, acting on the CH-OH group of donors, NAD or NADP as acceptor"/>
    <property type="evidence" value="ECO:0007669"/>
    <property type="project" value="TreeGrafter"/>
</dbReference>
<evidence type="ECO:0000313" key="5">
    <source>
        <dbReference type="Proteomes" id="UP000637239"/>
    </source>
</evidence>
<dbReference type="InterPro" id="IPR036291">
    <property type="entry name" value="NAD(P)-bd_dom_sf"/>
</dbReference>
<dbReference type="PANTHER" id="PTHR42760">
    <property type="entry name" value="SHORT-CHAIN DEHYDROGENASES/REDUCTASES FAMILY MEMBER"/>
    <property type="match status" value="1"/>
</dbReference>
<gene>
    <name evidence="4" type="ORF">ACHE_50166A</name>
</gene>
<evidence type="ECO:0000256" key="3">
    <source>
        <dbReference type="RuleBase" id="RU000363"/>
    </source>
</evidence>
<dbReference type="RefSeq" id="XP_043137490.1">
    <property type="nucleotide sequence ID" value="XM_043279851.1"/>
</dbReference>
<dbReference type="FunFam" id="3.40.50.720:FF:000084">
    <property type="entry name" value="Short-chain dehydrogenase reductase"/>
    <property type="match status" value="1"/>
</dbReference>
<evidence type="ECO:0000313" key="4">
    <source>
        <dbReference type="EMBL" id="BCR88968.1"/>
    </source>
</evidence>
<sequence length="266" mass="27824">MADLSGKTALVTGGASGLGKAITTKYLHANATVIICDINPLRIEETTSQLSALGTGTLRAYTVDITSLDAVHDLFAKMRNEFGMSAPDILVNNAGIMDRFDPVGDLDPGLWDRVMKVNLTAPFWLSKLAVEGWLAREEGEKTEGCILNIASVAGKVGLAAGAAYTASKHGLIGLTKNTSSFYTNKGIRCNALVMGAMETNVSDAFHAGINQEGYQKMAELMNAAGTALCNVDEVADLCVWIAGGKGAGLVNGAVINVDHGWGSIMG</sequence>
<dbReference type="PRINTS" id="PR00080">
    <property type="entry name" value="SDRFAMILY"/>
</dbReference>
<dbReference type="KEGG" id="ache:ACHE_50166A"/>
<dbReference type="PANTHER" id="PTHR42760:SF127">
    <property type="entry name" value="3-KETOACYL-ACYL CARRIER PROTEIN REDUCTASE-RELATED"/>
    <property type="match status" value="1"/>
</dbReference>
<dbReference type="CDD" id="cd05233">
    <property type="entry name" value="SDR_c"/>
    <property type="match status" value="1"/>
</dbReference>
<dbReference type="Pfam" id="PF00106">
    <property type="entry name" value="adh_short"/>
    <property type="match status" value="1"/>
</dbReference>